<dbReference type="PROSITE" id="PS51918">
    <property type="entry name" value="RADICAL_SAM"/>
    <property type="match status" value="1"/>
</dbReference>
<dbReference type="GO" id="GO:0046872">
    <property type="term" value="F:metal ion binding"/>
    <property type="evidence" value="ECO:0007669"/>
    <property type="project" value="UniProtKB-KW"/>
</dbReference>
<dbReference type="PANTHER" id="PTHR30538">
    <property type="entry name" value="LYSINE 2,3-AMINOMUTASE-RELATED"/>
    <property type="match status" value="1"/>
</dbReference>
<dbReference type="PANTHER" id="PTHR30538:SF1">
    <property type="entry name" value="L-LYSINE 2,3-AMINOMUTASE"/>
    <property type="match status" value="1"/>
</dbReference>
<evidence type="ECO:0000256" key="13">
    <source>
        <dbReference type="ARBA" id="ARBA00030756"/>
    </source>
</evidence>
<gene>
    <name evidence="17" type="ORF">A9308_04715</name>
</gene>
<dbReference type="InterPro" id="IPR013785">
    <property type="entry name" value="Aldolase_TIM"/>
</dbReference>
<evidence type="ECO:0000313" key="18">
    <source>
        <dbReference type="Proteomes" id="UP000092508"/>
    </source>
</evidence>
<comment type="catalytic activity">
    <reaction evidence="1">
        <text>L-lysine = D-beta-lysine</text>
        <dbReference type="Rhea" id="RHEA:44148"/>
        <dbReference type="ChEBI" id="CHEBI:32551"/>
        <dbReference type="ChEBI" id="CHEBI:84138"/>
    </reaction>
</comment>
<comment type="caution">
    <text evidence="17">The sequence shown here is derived from an EMBL/GenBank/DDBJ whole genome shotgun (WGS) entry which is preliminary data.</text>
</comment>
<dbReference type="AlphaFoldDB" id="A0A1B8QE05"/>
<dbReference type="PIRSF" id="PIRSF004911">
    <property type="entry name" value="DUF160"/>
    <property type="match status" value="1"/>
</dbReference>
<dbReference type="STRING" id="34059.A9308_04715"/>
<evidence type="ECO:0000256" key="4">
    <source>
        <dbReference type="ARBA" id="ARBA00008703"/>
    </source>
</evidence>
<dbReference type="SFLD" id="SFLDS00029">
    <property type="entry name" value="Radical_SAM"/>
    <property type="match status" value="1"/>
</dbReference>
<organism evidence="17 18">
    <name type="scientific">Faucicola atlantae</name>
    <dbReference type="NCBI Taxonomy" id="34059"/>
    <lineage>
        <taxon>Bacteria</taxon>
        <taxon>Pseudomonadati</taxon>
        <taxon>Pseudomonadota</taxon>
        <taxon>Gammaproteobacteria</taxon>
        <taxon>Moraxellales</taxon>
        <taxon>Moraxellaceae</taxon>
        <taxon>Faucicola</taxon>
    </lineage>
</organism>
<feature type="binding site" evidence="14">
    <location>
        <position position="124"/>
    </location>
    <ligand>
        <name>[4Fe-4S] cluster</name>
        <dbReference type="ChEBI" id="CHEBI:49883"/>
        <note>4Fe-4S-S-AdoMet</note>
    </ligand>
</feature>
<dbReference type="InterPro" id="IPR022462">
    <property type="entry name" value="EpmB"/>
</dbReference>
<evidence type="ECO:0000256" key="2">
    <source>
        <dbReference type="ARBA" id="ARBA00001933"/>
    </source>
</evidence>
<evidence type="ECO:0000256" key="12">
    <source>
        <dbReference type="ARBA" id="ARBA00023235"/>
    </source>
</evidence>
<evidence type="ECO:0000256" key="9">
    <source>
        <dbReference type="ARBA" id="ARBA00022898"/>
    </source>
</evidence>
<evidence type="ECO:0000313" key="17">
    <source>
        <dbReference type="EMBL" id="OBX79924.1"/>
    </source>
</evidence>
<keyword evidence="10" id="KW-0408">Iron</keyword>
<dbReference type="Proteomes" id="UP000092508">
    <property type="component" value="Unassembled WGS sequence"/>
</dbReference>
<evidence type="ECO:0000256" key="1">
    <source>
        <dbReference type="ARBA" id="ARBA00001352"/>
    </source>
</evidence>
<evidence type="ECO:0000256" key="15">
    <source>
        <dbReference type="PIRSR" id="PIRSR603739-50"/>
    </source>
</evidence>
<comment type="cofactor">
    <cofactor evidence="3">
        <name>[4Fe-4S] cluster</name>
        <dbReference type="ChEBI" id="CHEBI:49883"/>
    </cofactor>
</comment>
<dbReference type="OrthoDB" id="9770937at2"/>
<dbReference type="Pfam" id="PF13353">
    <property type="entry name" value="Fer4_12"/>
    <property type="match status" value="1"/>
</dbReference>
<dbReference type="GO" id="GO:0051539">
    <property type="term" value="F:4 iron, 4 sulfur cluster binding"/>
    <property type="evidence" value="ECO:0007669"/>
    <property type="project" value="UniProtKB-KW"/>
</dbReference>
<proteinExistence type="inferred from homology"/>
<sequence>MIPHLDQQKNWQDAFSDLIDSPEALAQALSLPSDAFADVFAHANSGFALKVPRQFVQKMRRGDIHDPLLRQVLPTFAENVAVSGFVTDPLGENAANPLKGIIHKYASRVLIPVTGACMVHCRYCFRQHFAYNDNLPTGNDWQAIGEYIRAHPAIHEVILSGGDPLSLNERRLNQILDTLEALPQIRTIRLHSRVPVVIPERLDDALLTRLQASRCQIVLVVHANHPNELDDATLHHLARTRMAGVTVLNQSVLLKGINDNADTLAKLSERLWQAQVLPYYLHVLDKVAGAAHFYIPDEQAVEIYWQLLAKCAGYLVPKLVRELPDQPNKTPLDLYRHAPTIVT</sequence>
<feature type="modified residue" description="N6-(pyridoxal phosphate)lysine" evidence="15">
    <location>
        <position position="329"/>
    </location>
</feature>
<dbReference type="SFLD" id="SFLDG01070">
    <property type="entry name" value="PLP-dependent"/>
    <property type="match status" value="1"/>
</dbReference>
<dbReference type="NCBIfam" id="TIGR03821">
    <property type="entry name" value="EFP_modif_epmB"/>
    <property type="match status" value="1"/>
</dbReference>
<evidence type="ECO:0000256" key="3">
    <source>
        <dbReference type="ARBA" id="ARBA00001966"/>
    </source>
</evidence>
<dbReference type="InterPro" id="IPR058240">
    <property type="entry name" value="rSAM_sf"/>
</dbReference>
<keyword evidence="11 14" id="KW-0411">Iron-sulfur</keyword>
<dbReference type="NCBIfam" id="TIGR00238">
    <property type="entry name" value="KamA family radical SAM protein"/>
    <property type="match status" value="1"/>
</dbReference>
<dbReference type="CDD" id="cd01335">
    <property type="entry name" value="Radical_SAM"/>
    <property type="match status" value="1"/>
</dbReference>
<dbReference type="SFLD" id="SFLDF00314">
    <property type="entry name" value="L-lysine_2_3-aminomutase_(yjeK"/>
    <property type="match status" value="1"/>
</dbReference>
<name>A0A1B8QE05_9GAMM</name>
<keyword evidence="12" id="KW-0413">Isomerase</keyword>
<dbReference type="GO" id="GO:0016853">
    <property type="term" value="F:isomerase activity"/>
    <property type="evidence" value="ECO:0007669"/>
    <property type="project" value="UniProtKB-KW"/>
</dbReference>
<comment type="similarity">
    <text evidence="4">Belongs to the radical SAM superfamily. KamA family.</text>
</comment>
<evidence type="ECO:0000256" key="14">
    <source>
        <dbReference type="PIRSR" id="PIRSR004911-1"/>
    </source>
</evidence>
<keyword evidence="6 14" id="KW-0004">4Fe-4S</keyword>
<keyword evidence="9 15" id="KW-0663">Pyridoxal phosphate</keyword>
<protein>
    <recommendedName>
        <fullName evidence="5">L-lysine 2,3-aminomutase</fullName>
    </recommendedName>
    <alternativeName>
        <fullName evidence="13">EF-P post-translational modification enzyme B</fullName>
    </alternativeName>
</protein>
<dbReference type="InterPro" id="IPR003739">
    <property type="entry name" value="Lys_aminomutase/Glu_NH3_mut"/>
</dbReference>
<evidence type="ECO:0000256" key="7">
    <source>
        <dbReference type="ARBA" id="ARBA00022691"/>
    </source>
</evidence>
<feature type="binding site" evidence="14">
    <location>
        <position position="117"/>
    </location>
    <ligand>
        <name>[4Fe-4S] cluster</name>
        <dbReference type="ChEBI" id="CHEBI:49883"/>
        <note>4Fe-4S-S-AdoMet</note>
    </ligand>
</feature>
<dbReference type="RefSeq" id="WP_067235402.1">
    <property type="nucleotide sequence ID" value="NZ_LZMZ01000009.1"/>
</dbReference>
<feature type="domain" description="Radical SAM core" evidence="16">
    <location>
        <begin position="103"/>
        <end position="318"/>
    </location>
</feature>
<dbReference type="EMBL" id="LZMZ01000009">
    <property type="protein sequence ID" value="OBX79924.1"/>
    <property type="molecule type" value="Genomic_DNA"/>
</dbReference>
<keyword evidence="7" id="KW-0949">S-adenosyl-L-methionine</keyword>
<accession>A0A1B8QE05</accession>
<dbReference type="SUPFAM" id="SSF102114">
    <property type="entry name" value="Radical SAM enzymes"/>
    <property type="match status" value="1"/>
</dbReference>
<evidence type="ECO:0000256" key="8">
    <source>
        <dbReference type="ARBA" id="ARBA00022723"/>
    </source>
</evidence>
<evidence type="ECO:0000256" key="6">
    <source>
        <dbReference type="ARBA" id="ARBA00022485"/>
    </source>
</evidence>
<dbReference type="InterPro" id="IPR007197">
    <property type="entry name" value="rSAM"/>
</dbReference>
<evidence type="ECO:0000256" key="5">
    <source>
        <dbReference type="ARBA" id="ARBA00022363"/>
    </source>
</evidence>
<dbReference type="Gene3D" id="3.20.20.70">
    <property type="entry name" value="Aldolase class I"/>
    <property type="match status" value="1"/>
</dbReference>
<keyword evidence="8 14" id="KW-0479">Metal-binding</keyword>
<evidence type="ECO:0000256" key="10">
    <source>
        <dbReference type="ARBA" id="ARBA00023004"/>
    </source>
</evidence>
<reference evidence="17 18" key="1">
    <citation type="submission" date="2016-06" db="EMBL/GenBank/DDBJ databases">
        <title>Draft genome of Moraxella atlantae CCUG 66109.</title>
        <authorList>
            <person name="Salva-Serra F."/>
            <person name="Engstrom-Jakobsson H."/>
            <person name="Thorell K."/>
            <person name="Gonzales-Siles L."/>
            <person name="Karlsson R."/>
            <person name="Boulund F."/>
            <person name="Engstrand L."/>
            <person name="Kristiansson E."/>
            <person name="Moore E."/>
        </authorList>
    </citation>
    <scope>NUCLEOTIDE SEQUENCE [LARGE SCALE GENOMIC DNA]</scope>
    <source>
        <strain evidence="17 18">CCUG 66109</strain>
    </source>
</reference>
<comment type="cofactor">
    <cofactor evidence="2 15">
        <name>pyridoxal 5'-phosphate</name>
        <dbReference type="ChEBI" id="CHEBI:597326"/>
    </cofactor>
</comment>
<evidence type="ECO:0000256" key="11">
    <source>
        <dbReference type="ARBA" id="ARBA00023014"/>
    </source>
</evidence>
<evidence type="ECO:0000259" key="16">
    <source>
        <dbReference type="PROSITE" id="PS51918"/>
    </source>
</evidence>
<feature type="binding site" evidence="14">
    <location>
        <position position="121"/>
    </location>
    <ligand>
        <name>[4Fe-4S] cluster</name>
        <dbReference type="ChEBI" id="CHEBI:49883"/>
        <note>4Fe-4S-S-AdoMet</note>
    </ligand>
</feature>